<comment type="caution">
    <text evidence="5">The sequence shown here is derived from an EMBL/GenBank/DDBJ whole genome shotgun (WGS) entry which is preliminary data.</text>
</comment>
<sequence length="805" mass="87922">MARQFRVSHRRCTNDNVRSERYWTSNVQKKATLEFTRDRKSMSVLCAEASGAAMLYVKGAPESILERCSSILLPNGPVELSAAGRQAIRSSLAALASEALRTLALAQRSGSEDLLSSQLLRDPANFVQLKQPFVVQSFPQRTPAAMAVPCLRQRIARQVNVLHRPLAGFNAVRHISRERYNKLHKESIANPEGFWSHAAAAVSWSKSWSTVLDRSNPPFYRWFPGAQLNMCYNAVDRHVEAGLGGSNALIYDSPLAGVKKTFTYSELQREVSRTAGALAKLGIGKGDRVVIYMPMIPEAVFAMLACARLGAPHSVVFGGFAGPELATRLEDFQPKAIIWASCGLEPKGPVEYQPMIKEALELVETTPSVRICKQRPEAAAVLDGDLDWDDALATAEEVACEQVDATDPLYMLYTSGSTGKPKGVLRDTGGYAVALKASMAQFMNMAPGEAYWAASDIGWVVGHSYIVYGPLLQGCATVLYEGKPIGTPDAGAFWRVVEEYQVRALFLAPTALRAIRRVDPDGELVRKYNLSCLRSLFVAGERSDPETTRFYASILNVGYYDNWWQTETGHPICGLQEDSVGRKDGSAGLPLFGYDVAVFDERGHIMQEPNHAGHLVVKLPLPPGTFPSLWNNDEGFLKSYLEEFPGYYNSGDSGVIDDHGYVSVLERSDDVINVAAHRLSCGQIEACIKAHPDINDCAVVGATDELKGQVPIALLVLMDATSRAKEDIVQEVKARVRHDIGAIASLAAAEVVEQLPKTRSGKVLRKNIRGMADGKLPPIPGTIENPPALDFALNGLKRMGYAKGL</sequence>
<evidence type="ECO:0000259" key="4">
    <source>
        <dbReference type="Pfam" id="PF16177"/>
    </source>
</evidence>
<dbReference type="GO" id="GO:0050218">
    <property type="term" value="F:propionate-CoA ligase activity"/>
    <property type="evidence" value="ECO:0007669"/>
    <property type="project" value="TreeGrafter"/>
</dbReference>
<dbReference type="InterPro" id="IPR025110">
    <property type="entry name" value="AMP-bd_C"/>
</dbReference>
<reference evidence="5 6" key="1">
    <citation type="submission" date="2016-02" db="EMBL/GenBank/DDBJ databases">
        <title>Genome analysis of coral dinoflagellate symbionts highlights evolutionary adaptations to a symbiotic lifestyle.</title>
        <authorList>
            <person name="Aranda M."/>
            <person name="Li Y."/>
            <person name="Liew Y.J."/>
            <person name="Baumgarten S."/>
            <person name="Simakov O."/>
            <person name="Wilson M."/>
            <person name="Piel J."/>
            <person name="Ashoor H."/>
            <person name="Bougouffa S."/>
            <person name="Bajic V.B."/>
            <person name="Ryu T."/>
            <person name="Ravasi T."/>
            <person name="Bayer T."/>
            <person name="Micklem G."/>
            <person name="Kim H."/>
            <person name="Bhak J."/>
            <person name="Lajeunesse T.C."/>
            <person name="Voolstra C.R."/>
        </authorList>
    </citation>
    <scope>NUCLEOTIDE SEQUENCE [LARGE SCALE GENOMIC DNA]</scope>
    <source>
        <strain evidence="5 6">CCMP2467</strain>
    </source>
</reference>
<dbReference type="SUPFAM" id="SSF56801">
    <property type="entry name" value="Acetyl-CoA synthetase-like"/>
    <property type="match status" value="1"/>
</dbReference>
<dbReference type="Pfam" id="PF00501">
    <property type="entry name" value="AMP-binding"/>
    <property type="match status" value="1"/>
</dbReference>
<organism evidence="5 6">
    <name type="scientific">Symbiodinium microadriaticum</name>
    <name type="common">Dinoflagellate</name>
    <name type="synonym">Zooxanthella microadriatica</name>
    <dbReference type="NCBI Taxonomy" id="2951"/>
    <lineage>
        <taxon>Eukaryota</taxon>
        <taxon>Sar</taxon>
        <taxon>Alveolata</taxon>
        <taxon>Dinophyceae</taxon>
        <taxon>Suessiales</taxon>
        <taxon>Symbiodiniaceae</taxon>
        <taxon>Symbiodinium</taxon>
    </lineage>
</organism>
<dbReference type="InterPro" id="IPR000873">
    <property type="entry name" value="AMP-dep_synth/lig_dom"/>
</dbReference>
<evidence type="ECO:0000313" key="5">
    <source>
        <dbReference type="EMBL" id="OLP90848.1"/>
    </source>
</evidence>
<dbReference type="InterPro" id="IPR020845">
    <property type="entry name" value="AMP-binding_CS"/>
</dbReference>
<dbReference type="PROSITE" id="PS00455">
    <property type="entry name" value="AMP_BINDING"/>
    <property type="match status" value="1"/>
</dbReference>
<accession>A0A1Q9D6P5</accession>
<dbReference type="AlphaFoldDB" id="A0A1Q9D6P5"/>
<evidence type="ECO:0000259" key="3">
    <source>
        <dbReference type="Pfam" id="PF13193"/>
    </source>
</evidence>
<dbReference type="Pfam" id="PF13193">
    <property type="entry name" value="AMP-binding_C"/>
    <property type="match status" value="1"/>
</dbReference>
<proteinExistence type="inferred from homology"/>
<dbReference type="OMA" id="FIMGRTD"/>
<dbReference type="PANTHER" id="PTHR43347:SF3">
    <property type="entry name" value="ACYL-COA SYNTHETASE SHORT-CHAIN FAMILY MEMBER 3, MITOCHONDRIAL"/>
    <property type="match status" value="1"/>
</dbReference>
<protein>
    <submittedName>
        <fullName evidence="5">Acyl-CoA synthetase short-chain family member 3, mitochondrial</fullName>
    </submittedName>
</protein>
<dbReference type="OrthoDB" id="3352408at2759"/>
<dbReference type="Proteomes" id="UP000186817">
    <property type="component" value="Unassembled WGS sequence"/>
</dbReference>
<gene>
    <name evidence="5" type="primary">ACSS3</name>
    <name evidence="5" type="ORF">AK812_SmicGene27535</name>
</gene>
<dbReference type="PANTHER" id="PTHR43347">
    <property type="entry name" value="ACYL-COA SYNTHETASE"/>
    <property type="match status" value="1"/>
</dbReference>
<dbReference type="Gene3D" id="3.40.1110.10">
    <property type="entry name" value="Calcium-transporting ATPase, cytoplasmic domain N"/>
    <property type="match status" value="1"/>
</dbReference>
<comment type="similarity">
    <text evidence="1">Belongs to the ATP-dependent AMP-binding enzyme family.</text>
</comment>
<dbReference type="GO" id="GO:0000166">
    <property type="term" value="F:nucleotide binding"/>
    <property type="evidence" value="ECO:0007669"/>
    <property type="project" value="InterPro"/>
</dbReference>
<dbReference type="InterPro" id="IPR032387">
    <property type="entry name" value="ACAS_N"/>
</dbReference>
<dbReference type="Pfam" id="PF16177">
    <property type="entry name" value="ACAS_N"/>
    <property type="match status" value="1"/>
</dbReference>
<dbReference type="InterPro" id="IPR023299">
    <property type="entry name" value="ATPase_P-typ_cyto_dom_N"/>
</dbReference>
<feature type="domain" description="Acetyl-coenzyme A synthetase N-terminal" evidence="4">
    <location>
        <begin position="180"/>
        <end position="234"/>
    </location>
</feature>
<name>A0A1Q9D6P5_SYMMI</name>
<dbReference type="Gene3D" id="3.30.300.30">
    <property type="match status" value="1"/>
</dbReference>
<keyword evidence="6" id="KW-1185">Reference proteome</keyword>
<evidence type="ECO:0000313" key="6">
    <source>
        <dbReference type="Proteomes" id="UP000186817"/>
    </source>
</evidence>
<dbReference type="Gene3D" id="3.40.50.12780">
    <property type="entry name" value="N-terminal domain of ligase-like"/>
    <property type="match status" value="1"/>
</dbReference>
<dbReference type="Pfam" id="PF13246">
    <property type="entry name" value="Cation_ATPase"/>
    <property type="match status" value="1"/>
</dbReference>
<dbReference type="SUPFAM" id="SSF81660">
    <property type="entry name" value="Metal cation-transporting ATPase, ATP-binding domain N"/>
    <property type="match status" value="1"/>
</dbReference>
<dbReference type="EMBL" id="LSRX01000692">
    <property type="protein sequence ID" value="OLP90848.1"/>
    <property type="molecule type" value="Genomic_DNA"/>
</dbReference>
<evidence type="ECO:0000256" key="1">
    <source>
        <dbReference type="ARBA" id="ARBA00006432"/>
    </source>
</evidence>
<dbReference type="InterPro" id="IPR045851">
    <property type="entry name" value="AMP-bd_C_sf"/>
</dbReference>
<dbReference type="InterPro" id="IPR042099">
    <property type="entry name" value="ANL_N_sf"/>
</dbReference>
<feature type="domain" description="AMP-binding enzyme C-terminal" evidence="3">
    <location>
        <begin position="683"/>
        <end position="762"/>
    </location>
</feature>
<evidence type="ECO:0000259" key="2">
    <source>
        <dbReference type="Pfam" id="PF00501"/>
    </source>
</evidence>
<feature type="domain" description="AMP-dependent synthetase/ligase" evidence="2">
    <location>
        <begin position="248"/>
        <end position="619"/>
    </location>
</feature>